<keyword evidence="7" id="KW-0695">RNA-directed DNA polymerase</keyword>
<keyword evidence="1 7" id="KW-0645">Protease</keyword>
<feature type="domain" description="Integrase catalytic" evidence="6">
    <location>
        <begin position="551"/>
        <end position="725"/>
    </location>
</feature>
<dbReference type="Pfam" id="PF13976">
    <property type="entry name" value="gag_pre-integrs"/>
    <property type="match status" value="1"/>
</dbReference>
<feature type="compositionally biased region" description="Acidic residues" evidence="5">
    <location>
        <begin position="807"/>
        <end position="829"/>
    </location>
</feature>
<feature type="compositionally biased region" description="Polar residues" evidence="5">
    <location>
        <begin position="846"/>
        <end position="862"/>
    </location>
</feature>
<dbReference type="Pfam" id="PF25597">
    <property type="entry name" value="SH3_retrovirus"/>
    <property type="match status" value="1"/>
</dbReference>
<dbReference type="GO" id="GO:0003676">
    <property type="term" value="F:nucleic acid binding"/>
    <property type="evidence" value="ECO:0007669"/>
    <property type="project" value="InterPro"/>
</dbReference>
<dbReference type="GO" id="GO:0003964">
    <property type="term" value="F:RNA-directed DNA polymerase activity"/>
    <property type="evidence" value="ECO:0007669"/>
    <property type="project" value="UniProtKB-KW"/>
</dbReference>
<dbReference type="Pfam" id="PF22936">
    <property type="entry name" value="Pol_BBD"/>
    <property type="match status" value="1"/>
</dbReference>
<feature type="compositionally biased region" description="Low complexity" evidence="5">
    <location>
        <begin position="871"/>
        <end position="900"/>
    </location>
</feature>
<feature type="region of interest" description="Disordered" evidence="5">
    <location>
        <begin position="193"/>
        <end position="222"/>
    </location>
</feature>
<dbReference type="GO" id="GO:0046872">
    <property type="term" value="F:metal ion binding"/>
    <property type="evidence" value="ECO:0007669"/>
    <property type="project" value="UniProtKB-KW"/>
</dbReference>
<feature type="region of interest" description="Disordered" evidence="5">
    <location>
        <begin position="807"/>
        <end position="832"/>
    </location>
</feature>
<dbReference type="CDD" id="cd09272">
    <property type="entry name" value="RNase_HI_RT_Ty1"/>
    <property type="match status" value="1"/>
</dbReference>
<dbReference type="InterPro" id="IPR036397">
    <property type="entry name" value="RNaseH_sf"/>
</dbReference>
<protein>
    <submittedName>
        <fullName evidence="7">Gag,protease,endonuclease, reverse transcriptase,RNaseH</fullName>
    </submittedName>
</protein>
<reference evidence="7" key="1">
    <citation type="journal article" date="1993" name="FEBS Lett.">
        <title>Reverse transcriptase families and a copia-like retrotransposon, Osser, in the green alga Volvox carteri.</title>
        <authorList>
            <person name="Lindauer A."/>
            <person name="Fraser D."/>
            <person name="Bruderlein M."/>
            <person name="Schmitt R."/>
        </authorList>
    </citation>
    <scope>NUCLEOTIDE SEQUENCE</scope>
    <source>
        <strain evidence="7">HK10</strain>
    </source>
</reference>
<feature type="compositionally biased region" description="Gly residues" evidence="5">
    <location>
        <begin position="208"/>
        <end position="222"/>
    </location>
</feature>
<evidence type="ECO:0000256" key="5">
    <source>
        <dbReference type="SAM" id="MobiDB-lite"/>
    </source>
</evidence>
<evidence type="ECO:0000259" key="6">
    <source>
        <dbReference type="PROSITE" id="PS50994"/>
    </source>
</evidence>
<keyword evidence="7" id="KW-0548">Nucleotidyltransferase</keyword>
<feature type="region of interest" description="Disordered" evidence="5">
    <location>
        <begin position="844"/>
        <end position="945"/>
    </location>
</feature>
<dbReference type="Pfam" id="PF14223">
    <property type="entry name" value="Retrotran_gag_2"/>
    <property type="match status" value="1"/>
</dbReference>
<dbReference type="Pfam" id="PF07727">
    <property type="entry name" value="RVT_2"/>
    <property type="match status" value="1"/>
</dbReference>
<dbReference type="InterPro" id="IPR001584">
    <property type="entry name" value="Integrase_cat-core"/>
</dbReference>
<dbReference type="PANTHER" id="PTHR42648">
    <property type="entry name" value="TRANSPOSASE, PUTATIVE-RELATED"/>
    <property type="match status" value="1"/>
</dbReference>
<dbReference type="SUPFAM" id="SSF53098">
    <property type="entry name" value="Ribonuclease H-like"/>
    <property type="match status" value="1"/>
</dbReference>
<dbReference type="InterPro" id="IPR057670">
    <property type="entry name" value="SH3_retrovirus"/>
</dbReference>
<evidence type="ECO:0000256" key="1">
    <source>
        <dbReference type="ARBA" id="ARBA00022670"/>
    </source>
</evidence>
<dbReference type="PROSITE" id="PS50994">
    <property type="entry name" value="INTEGRASE"/>
    <property type="match status" value="1"/>
</dbReference>
<evidence type="ECO:0000256" key="4">
    <source>
        <dbReference type="ARBA" id="ARBA00022801"/>
    </source>
</evidence>
<dbReference type="GO" id="GO:0004190">
    <property type="term" value="F:aspartic-type endopeptidase activity"/>
    <property type="evidence" value="ECO:0007669"/>
    <property type="project" value="UniProtKB-KW"/>
</dbReference>
<name>Q06035_VOLCA</name>
<dbReference type="InterPro" id="IPR012337">
    <property type="entry name" value="RNaseH-like_sf"/>
</dbReference>
<dbReference type="Gene3D" id="3.30.420.10">
    <property type="entry name" value="Ribonuclease H-like superfamily/Ribonuclease H"/>
    <property type="match status" value="1"/>
</dbReference>
<evidence type="ECO:0000313" key="7">
    <source>
        <dbReference type="EMBL" id="CAA49283.1"/>
    </source>
</evidence>
<evidence type="ECO:0000256" key="2">
    <source>
        <dbReference type="ARBA" id="ARBA00022723"/>
    </source>
</evidence>
<accession>Q06035</accession>
<proteinExistence type="predicted"/>
<dbReference type="SUPFAM" id="SSF56672">
    <property type="entry name" value="DNA/RNA polymerases"/>
    <property type="match status" value="1"/>
</dbReference>
<dbReference type="PIR" id="S32437">
    <property type="entry name" value="S32437"/>
</dbReference>
<dbReference type="InterPro" id="IPR025724">
    <property type="entry name" value="GAG-pre-integrase_dom"/>
</dbReference>
<organism evidence="7">
    <name type="scientific">Volvox carteri</name>
    <name type="common">Green alga</name>
    <dbReference type="NCBI Taxonomy" id="3067"/>
    <lineage>
        <taxon>Eukaryota</taxon>
        <taxon>Viridiplantae</taxon>
        <taxon>Chlorophyta</taxon>
        <taxon>core chlorophytes</taxon>
        <taxon>Chlorophyceae</taxon>
        <taxon>CS clade</taxon>
        <taxon>Chlamydomonadales</taxon>
        <taxon>Volvocaceae</taxon>
        <taxon>Volvox</taxon>
    </lineage>
</organism>
<dbReference type="GO" id="GO:0015074">
    <property type="term" value="P:DNA integration"/>
    <property type="evidence" value="ECO:0007669"/>
    <property type="project" value="InterPro"/>
</dbReference>
<dbReference type="InterPro" id="IPR039537">
    <property type="entry name" value="Retrotran_Ty1/copia-like"/>
</dbReference>
<dbReference type="InterPro" id="IPR054722">
    <property type="entry name" value="PolX-like_BBD"/>
</dbReference>
<keyword evidence="3" id="KW-0064">Aspartyl protease</keyword>
<dbReference type="GO" id="GO:0006508">
    <property type="term" value="P:proteolysis"/>
    <property type="evidence" value="ECO:0007669"/>
    <property type="project" value="UniProtKB-KW"/>
</dbReference>
<dbReference type="GO" id="GO:0004519">
    <property type="term" value="F:endonuclease activity"/>
    <property type="evidence" value="ECO:0007669"/>
    <property type="project" value="UniProtKB-KW"/>
</dbReference>
<dbReference type="Pfam" id="PF00665">
    <property type="entry name" value="rve"/>
    <property type="match status" value="1"/>
</dbReference>
<dbReference type="InterPro" id="IPR043502">
    <property type="entry name" value="DNA/RNA_pol_sf"/>
</dbReference>
<dbReference type="EMBL" id="X69552">
    <property type="protein sequence ID" value="CAA49283.1"/>
    <property type="molecule type" value="Genomic_DNA"/>
</dbReference>
<dbReference type="InterPro" id="IPR013103">
    <property type="entry name" value="RVT_2"/>
</dbReference>
<keyword evidence="7" id="KW-0540">Nuclease</keyword>
<keyword evidence="4" id="KW-0378">Hydrolase</keyword>
<evidence type="ECO:0000256" key="3">
    <source>
        <dbReference type="ARBA" id="ARBA00022750"/>
    </source>
</evidence>
<sequence>MSERMTYTERLNVANRTTWLIRTKAEIIKLKAGSALVNALDESNSTSVERHQTACAVICGLLDDKDLPLLEKHKDARDLLNALDERYKGLMEHHVTRLWRDFNAFKMQPNQSLRDYIKRIKDIVEELTACKQPVADANAVLIALKGLPSRYDPYVAPYYSTTLMPKTLDELENNLLGVETVIDERASTSVLPNTLFAGKGDQDRGNERGGGNSRGGGYRRGNKYGGGNGIRCFQLQGNRSLRQGMPKPKKECAKCHLLGHTAEECRNRRRRGGDGGAGNDGGYAAAVVERPLFMLELGDSPSRTVAAEMLELESTPAFTVSPSAASGSTETSGPQLRELDATWYLDSGAIYHVTPDARSLRDYKPCDPIPLKCGGGEVHYAVGYGDLLVEVVKEQTDCYSFHIGNNYYHKQKGPVVIKIRNVYYVPGFKFRLLSLKQLTNNGAQFSGSGTSMDVWNSRERWSLYAHCKYSVYSVKVKEKLPRMQSGGPVASVHLVADRARLWHSRFGHLSYGNLARLADEEMVAGLDVTPKKFREVGAAVCEGCVMGKHSRKPFPESHSSVGRALERVHMDLAGPMSVESYGGNSYVATFLDEYTGLSVVSFLKLKSEAIAVVKSVLTLLENQCGQKVKEVRTDRGREYLNAELREFYGERGIVHQTSAPYTPQQNGIAERLNRTLMEKVRCMLIESGLPSRGWALAMHTANYLRNRSPVHGLKGTPFERFYGQKPDVSDLRVFGCVAYIRVPDHQRRKIDPVSMKGVFVGYEPESKAYRVLMPDGRQLVSREVKFDERAFGLMSVKGLQYRVEVVRDEDEESETGWMQEGEEESEDSSDVQSSISFDVFEGSATVGANDSSGAEPASTSGGPVTVGANDSSGAEPASASGGVGTVGANDSSGAGSASASGGVGSVGGNNSSSTLSAEGGNEQPRNPPQLRTSTRSNKGVPPVKLNLSAVNGVPLTYEEAMKSPEAPMWKQAMDEELASIRANEVWRLEIPPKSVRPLPVKWVFSLKKDEHGEIVRYKARLVAKGFAQVEGRDYEEVWAPVSKHTTLRALLSVAARDLELHQLDVKTAFLNGELEETVYIQQPPGYVEGEPYLACKLEKALYGLKQAPRAWYARLRSELEAMNFTVSQADPGLFYRDVLGERVYLLVYVDDLLIAAKDINIVRQLKDKLKSILMCVTWVRPVCFLGFEIERNRAERTMKVSQKRYAKGLVEKYGLEDANGRAVPLSHGTTLHSAGQPLDVRQFRFGELIGSLLYLSVGTRPDIAYSVGALARHMSKPTVEHWQAAKGVVRYIAGTAGLGIVFSPKSSNPSLHGYCDSDYAACVDTRRSTTGYVFLNAGGAVSWSSRLQPTVATSTAEAEYMASGAATKEALWYRHLARDLQMRVSSVPILCDSQAAIKIINNPISSARSKHIDVLHHFVRERVARGEIVFSYCKSADMVADCLTKPLPLPQFKKCIQAMGLR</sequence>
<keyword evidence="7" id="KW-0808">Transferase</keyword>
<keyword evidence="7" id="KW-0255">Endonuclease</keyword>
<keyword evidence="2" id="KW-0479">Metal-binding</keyword>
<dbReference type="PANTHER" id="PTHR42648:SF28">
    <property type="entry name" value="TRANSPOSON-ENCODED PROTEIN WITH RIBONUCLEASE H-LIKE AND RETROVIRUS ZINC FINGER-LIKE DOMAINS"/>
    <property type="match status" value="1"/>
</dbReference>